<comment type="caution">
    <text evidence="3">The sequence shown here is derived from an EMBL/GenBank/DDBJ whole genome shotgun (WGS) entry which is preliminary data.</text>
</comment>
<feature type="coiled-coil region" evidence="1">
    <location>
        <begin position="61"/>
        <end position="88"/>
    </location>
</feature>
<feature type="transmembrane region" description="Helical" evidence="2">
    <location>
        <begin position="90"/>
        <end position="107"/>
    </location>
</feature>
<gene>
    <name evidence="3" type="ORF">C7H61_05515</name>
</gene>
<dbReference type="RefSeq" id="WP_106677861.1">
    <property type="nucleotide sequence ID" value="NZ_JACHWV010000001.1"/>
</dbReference>
<dbReference type="EMBL" id="PXOT01000020">
    <property type="protein sequence ID" value="PSG92036.1"/>
    <property type="molecule type" value="Genomic_DNA"/>
</dbReference>
<feature type="transmembrane region" description="Helical" evidence="2">
    <location>
        <begin position="16"/>
        <end position="34"/>
    </location>
</feature>
<proteinExistence type="predicted"/>
<keyword evidence="2" id="KW-1133">Transmembrane helix</keyword>
<evidence type="ECO:0000313" key="3">
    <source>
        <dbReference type="EMBL" id="PSG92036.1"/>
    </source>
</evidence>
<keyword evidence="2" id="KW-0472">Membrane</keyword>
<sequence length="168" mass="20068">MENILNWLNSFVRDNSLTSVLLVSLVLNIIYDLLKKLFFSIMKFSITKTNRWSLKNIEFLVNHYKDELKSLKKISENNNDELLNLIEETYNYFLFCLIIAISLLFINKVTSDLFFYSFLGTSTTLIMKIIGSIIYNYRLVKKSKKIEFHEKRIKRKIKTLKELIKKYE</sequence>
<accession>A0A2T1NGQ6</accession>
<feature type="transmembrane region" description="Helical" evidence="2">
    <location>
        <begin position="113"/>
        <end position="135"/>
    </location>
</feature>
<reference evidence="3 4" key="1">
    <citation type="submission" date="2018-03" db="EMBL/GenBank/DDBJ databases">
        <title>Mesoflavibacter sp. HG37 and Mesoflavibacter sp. HG96 sp.nov., two marine bacteria isolated from seawater of Western Pacific Ocean.</title>
        <authorList>
            <person name="Cheng H."/>
            <person name="Wu Y.-H."/>
            <person name="Guo L.-L."/>
            <person name="Xu X.-W."/>
        </authorList>
    </citation>
    <scope>NUCLEOTIDE SEQUENCE [LARGE SCALE GENOMIC DNA]</scope>
    <source>
        <strain evidence="3 4">KCTC 42117</strain>
    </source>
</reference>
<dbReference type="AlphaFoldDB" id="A0A2T1NGQ6"/>
<evidence type="ECO:0000313" key="4">
    <source>
        <dbReference type="Proteomes" id="UP000238430"/>
    </source>
</evidence>
<dbReference type="Proteomes" id="UP000238430">
    <property type="component" value="Unassembled WGS sequence"/>
</dbReference>
<organism evidence="3 4">
    <name type="scientific">Mesoflavibacter zeaxanthinifaciens subsp. sabulilitoris</name>
    <dbReference type="NCBI Taxonomy" id="1520893"/>
    <lineage>
        <taxon>Bacteria</taxon>
        <taxon>Pseudomonadati</taxon>
        <taxon>Bacteroidota</taxon>
        <taxon>Flavobacteriia</taxon>
        <taxon>Flavobacteriales</taxon>
        <taxon>Flavobacteriaceae</taxon>
        <taxon>Mesoflavibacter</taxon>
    </lineage>
</organism>
<keyword evidence="1" id="KW-0175">Coiled coil</keyword>
<evidence type="ECO:0000256" key="1">
    <source>
        <dbReference type="SAM" id="Coils"/>
    </source>
</evidence>
<name>A0A2T1NGQ6_9FLAO</name>
<evidence type="ECO:0000256" key="2">
    <source>
        <dbReference type="SAM" id="Phobius"/>
    </source>
</evidence>
<keyword evidence="2" id="KW-0812">Transmembrane</keyword>
<keyword evidence="4" id="KW-1185">Reference proteome</keyword>
<protein>
    <submittedName>
        <fullName evidence="3">Uncharacterized protein</fullName>
    </submittedName>
</protein>